<dbReference type="AlphaFoldDB" id="A0A6I3RZG5"/>
<dbReference type="InterPro" id="IPR050223">
    <property type="entry name" value="D-isomer_2-hydroxyacid_DH"/>
</dbReference>
<reference evidence="6 7" key="1">
    <citation type="journal article" date="2019" name="Nat. Med.">
        <title>A library of human gut bacterial isolates paired with longitudinal multiomics data enables mechanistic microbiome research.</title>
        <authorList>
            <person name="Poyet M."/>
            <person name="Groussin M."/>
            <person name="Gibbons S.M."/>
            <person name="Avila-Pacheco J."/>
            <person name="Jiang X."/>
            <person name="Kearney S.M."/>
            <person name="Perrotta A.R."/>
            <person name="Berdy B."/>
            <person name="Zhao S."/>
            <person name="Lieberman T.D."/>
            <person name="Swanson P.K."/>
            <person name="Smith M."/>
            <person name="Roesemann S."/>
            <person name="Alexander J.E."/>
            <person name="Rich S.A."/>
            <person name="Livny J."/>
            <person name="Vlamakis H."/>
            <person name="Clish C."/>
            <person name="Bullock K."/>
            <person name="Deik A."/>
            <person name="Scott J."/>
            <person name="Pierce K.A."/>
            <person name="Xavier R.J."/>
            <person name="Alm E.J."/>
        </authorList>
    </citation>
    <scope>NUCLEOTIDE SEQUENCE [LARGE SCALE GENOMIC DNA]</scope>
    <source>
        <strain evidence="6 7">BIOML-A2</strain>
    </source>
</reference>
<comment type="similarity">
    <text evidence="3">Belongs to the D-isomer specific 2-hydroxyacid dehydrogenase family.</text>
</comment>
<dbReference type="Pfam" id="PF02826">
    <property type="entry name" value="2-Hacid_dh_C"/>
    <property type="match status" value="1"/>
</dbReference>
<dbReference type="Proteomes" id="UP000462362">
    <property type="component" value="Unassembled WGS sequence"/>
</dbReference>
<dbReference type="PANTHER" id="PTHR10996">
    <property type="entry name" value="2-HYDROXYACID DEHYDROGENASE-RELATED"/>
    <property type="match status" value="1"/>
</dbReference>
<dbReference type="GO" id="GO:0005829">
    <property type="term" value="C:cytosol"/>
    <property type="evidence" value="ECO:0007669"/>
    <property type="project" value="TreeGrafter"/>
</dbReference>
<dbReference type="Pfam" id="PF00389">
    <property type="entry name" value="2-Hacid_dh"/>
    <property type="match status" value="1"/>
</dbReference>
<evidence type="ECO:0000259" key="5">
    <source>
        <dbReference type="Pfam" id="PF02826"/>
    </source>
</evidence>
<sequence length="321" mass="34880">MKVVVTTKDFCEEAKHYLESEGFEVVLRNRLGIGAGAPDDVLYPVVEDANAIIAGTETYRPELLTRLSNLKLISRNGIGYDAINLNALRKEGIGLTRTKGFVEGAVAEQVMAYILYFARRVDLQSADMHDHSWNSRLMPGAKNRTLGLVGFGGIGTEVAKRAVPFGMKVIYFCRHPNPADDAAYGVQSVSMEELLKESDYVVAAVPLTDQTFHLFNEECIAQMKAGSVLINIARGPVVDEEALAQALASGHLGGCAVDVFPKEPCTDSVLTRYSNALLTPHSATSTAENSKATNFAAANNLVNYLKKDIDAKYVVVQGTRY</sequence>
<evidence type="ECO:0000313" key="6">
    <source>
        <dbReference type="EMBL" id="MTU42673.1"/>
    </source>
</evidence>
<dbReference type="GO" id="GO:0016618">
    <property type="term" value="F:hydroxypyruvate reductase [NAD(P)H] activity"/>
    <property type="evidence" value="ECO:0007669"/>
    <property type="project" value="TreeGrafter"/>
</dbReference>
<dbReference type="InterPro" id="IPR006140">
    <property type="entry name" value="D-isomer_DH_NAD-bd"/>
</dbReference>
<dbReference type="Gene3D" id="3.40.50.720">
    <property type="entry name" value="NAD(P)-binding Rossmann-like Domain"/>
    <property type="match status" value="2"/>
</dbReference>
<dbReference type="EMBL" id="WNCL01000006">
    <property type="protein sequence ID" value="MTU42673.1"/>
    <property type="molecule type" value="Genomic_DNA"/>
</dbReference>
<keyword evidence="1 3" id="KW-0560">Oxidoreductase</keyword>
<dbReference type="PROSITE" id="PS00671">
    <property type="entry name" value="D_2_HYDROXYACID_DH_3"/>
    <property type="match status" value="1"/>
</dbReference>
<comment type="caution">
    <text evidence="6">The sequence shown here is derived from an EMBL/GenBank/DDBJ whole genome shotgun (WGS) entry which is preliminary data.</text>
</comment>
<dbReference type="PANTHER" id="PTHR10996:SF178">
    <property type="entry name" value="2-HYDROXYACID DEHYDROGENASE YGL185C-RELATED"/>
    <property type="match status" value="1"/>
</dbReference>
<evidence type="ECO:0000259" key="4">
    <source>
        <dbReference type="Pfam" id="PF00389"/>
    </source>
</evidence>
<dbReference type="InterPro" id="IPR036291">
    <property type="entry name" value="NAD(P)-bd_dom_sf"/>
</dbReference>
<organism evidence="6 7">
    <name type="scientific">Parasutterella excrementihominis</name>
    <dbReference type="NCBI Taxonomy" id="487175"/>
    <lineage>
        <taxon>Bacteria</taxon>
        <taxon>Pseudomonadati</taxon>
        <taxon>Pseudomonadota</taxon>
        <taxon>Betaproteobacteria</taxon>
        <taxon>Burkholderiales</taxon>
        <taxon>Sutterellaceae</taxon>
        <taxon>Parasutterella</taxon>
    </lineage>
</organism>
<evidence type="ECO:0000256" key="2">
    <source>
        <dbReference type="ARBA" id="ARBA00023027"/>
    </source>
</evidence>
<protein>
    <submittedName>
        <fullName evidence="6">Glyoxylate reductase</fullName>
    </submittedName>
</protein>
<name>A0A6I3RZG5_9BURK</name>
<dbReference type="RefSeq" id="WP_155166022.1">
    <property type="nucleotide sequence ID" value="NZ_DBGEHT010000060.1"/>
</dbReference>
<gene>
    <name evidence="6" type="ORF">GMD42_03350</name>
</gene>
<feature type="domain" description="D-isomer specific 2-hydroxyacid dehydrogenase NAD-binding" evidence="5">
    <location>
        <begin position="111"/>
        <end position="283"/>
    </location>
</feature>
<dbReference type="GO" id="GO:0051287">
    <property type="term" value="F:NAD binding"/>
    <property type="evidence" value="ECO:0007669"/>
    <property type="project" value="InterPro"/>
</dbReference>
<evidence type="ECO:0000313" key="7">
    <source>
        <dbReference type="Proteomes" id="UP000462362"/>
    </source>
</evidence>
<dbReference type="SUPFAM" id="SSF51735">
    <property type="entry name" value="NAD(P)-binding Rossmann-fold domains"/>
    <property type="match status" value="1"/>
</dbReference>
<evidence type="ECO:0000256" key="1">
    <source>
        <dbReference type="ARBA" id="ARBA00023002"/>
    </source>
</evidence>
<evidence type="ECO:0000256" key="3">
    <source>
        <dbReference type="RuleBase" id="RU003719"/>
    </source>
</evidence>
<proteinExistence type="inferred from homology"/>
<accession>A0A6I3RZG5</accession>
<dbReference type="SUPFAM" id="SSF52283">
    <property type="entry name" value="Formate/glycerate dehydrogenase catalytic domain-like"/>
    <property type="match status" value="1"/>
</dbReference>
<dbReference type="GO" id="GO:0030267">
    <property type="term" value="F:glyoxylate reductase (NADPH) activity"/>
    <property type="evidence" value="ECO:0007669"/>
    <property type="project" value="TreeGrafter"/>
</dbReference>
<dbReference type="InterPro" id="IPR006139">
    <property type="entry name" value="D-isomer_2_OHA_DH_cat_dom"/>
</dbReference>
<dbReference type="InterPro" id="IPR029753">
    <property type="entry name" value="D-isomer_DH_CS"/>
</dbReference>
<feature type="domain" description="D-isomer specific 2-hydroxyacid dehydrogenase catalytic" evidence="4">
    <location>
        <begin position="5"/>
        <end position="311"/>
    </location>
</feature>
<keyword evidence="2" id="KW-0520">NAD</keyword>